<keyword evidence="3" id="KW-1185">Reference proteome</keyword>
<reference evidence="2" key="2">
    <citation type="submission" date="2018-05" db="EMBL/GenBank/DDBJ databases">
        <title>OpunRS2 (Oryza punctata Reference Sequence Version 2).</title>
        <authorList>
            <person name="Zhang J."/>
            <person name="Kudrna D."/>
            <person name="Lee S."/>
            <person name="Talag J."/>
            <person name="Welchert J."/>
            <person name="Wing R.A."/>
        </authorList>
    </citation>
    <scope>NUCLEOTIDE SEQUENCE [LARGE SCALE GENOMIC DNA]</scope>
</reference>
<keyword evidence="1" id="KW-1133">Transmembrane helix</keyword>
<evidence type="ECO:0000256" key="1">
    <source>
        <dbReference type="SAM" id="Phobius"/>
    </source>
</evidence>
<reference evidence="2" key="1">
    <citation type="submission" date="2015-04" db="UniProtKB">
        <authorList>
            <consortium name="EnsemblPlants"/>
        </authorList>
    </citation>
    <scope>IDENTIFICATION</scope>
</reference>
<keyword evidence="1" id="KW-0812">Transmembrane</keyword>
<dbReference type="EnsemblPlants" id="OPUNC06G17620.1">
    <property type="protein sequence ID" value="OPUNC06G17620.1"/>
    <property type="gene ID" value="OPUNC06G17620"/>
</dbReference>
<dbReference type="Proteomes" id="UP000026962">
    <property type="component" value="Chromosome 6"/>
</dbReference>
<accession>A0A0E0LCZ5</accession>
<evidence type="ECO:0000313" key="3">
    <source>
        <dbReference type="Proteomes" id="UP000026962"/>
    </source>
</evidence>
<feature type="transmembrane region" description="Helical" evidence="1">
    <location>
        <begin position="14"/>
        <end position="32"/>
    </location>
</feature>
<proteinExistence type="predicted"/>
<name>A0A0E0LCZ5_ORYPU</name>
<organism evidence="2">
    <name type="scientific">Oryza punctata</name>
    <name type="common">Red rice</name>
    <dbReference type="NCBI Taxonomy" id="4537"/>
    <lineage>
        <taxon>Eukaryota</taxon>
        <taxon>Viridiplantae</taxon>
        <taxon>Streptophyta</taxon>
        <taxon>Embryophyta</taxon>
        <taxon>Tracheophyta</taxon>
        <taxon>Spermatophyta</taxon>
        <taxon>Magnoliopsida</taxon>
        <taxon>Liliopsida</taxon>
        <taxon>Poales</taxon>
        <taxon>Poaceae</taxon>
        <taxon>BOP clade</taxon>
        <taxon>Oryzoideae</taxon>
        <taxon>Oryzeae</taxon>
        <taxon>Oryzinae</taxon>
        <taxon>Oryza</taxon>
    </lineage>
</organism>
<dbReference type="Gramene" id="OPUNC06G17620.1">
    <property type="protein sequence ID" value="OPUNC06G17620.1"/>
    <property type="gene ID" value="OPUNC06G17620"/>
</dbReference>
<sequence length="87" mass="9173">MEQNGLITTYNQEVQVVGLLFGVIFFLGDLLGCQLGPAKLAGWEVQSINSTLFLSHVGDDGIRKLPSARRGTATAPVAGEWNGAAVS</sequence>
<keyword evidence="1" id="KW-0472">Membrane</keyword>
<evidence type="ECO:0000313" key="2">
    <source>
        <dbReference type="EnsemblPlants" id="OPUNC06G17620.1"/>
    </source>
</evidence>
<dbReference type="HOGENOM" id="CLU_2487308_0_0_1"/>
<dbReference type="AlphaFoldDB" id="A0A0E0LCZ5"/>
<protein>
    <submittedName>
        <fullName evidence="2">Uncharacterized protein</fullName>
    </submittedName>
</protein>